<feature type="domain" description="Kazal-like" evidence="3">
    <location>
        <begin position="189"/>
        <end position="242"/>
    </location>
</feature>
<keyword evidence="2" id="KW-0732">Signal</keyword>
<dbReference type="InterPro" id="IPR002350">
    <property type="entry name" value="Kazal_dom"/>
</dbReference>
<feature type="compositionally biased region" description="Low complexity" evidence="1">
    <location>
        <begin position="319"/>
        <end position="335"/>
    </location>
</feature>
<evidence type="ECO:0000259" key="3">
    <source>
        <dbReference type="PROSITE" id="PS51465"/>
    </source>
</evidence>
<dbReference type="InterPro" id="IPR039932">
    <property type="entry name" value="Spink4-like"/>
</dbReference>
<evidence type="ECO:0000313" key="5">
    <source>
        <dbReference type="Proteomes" id="UP001153292"/>
    </source>
</evidence>
<dbReference type="Proteomes" id="UP001153292">
    <property type="component" value="Chromosome 15"/>
</dbReference>
<dbReference type="PANTHER" id="PTHR21179">
    <property type="entry name" value="SERINE-TYPE ENDOPEPTIDASE INHIBITOR"/>
    <property type="match status" value="1"/>
</dbReference>
<feature type="region of interest" description="Disordered" evidence="1">
    <location>
        <begin position="315"/>
        <end position="335"/>
    </location>
</feature>
<dbReference type="PROSITE" id="PS51465">
    <property type="entry name" value="KAZAL_2"/>
    <property type="match status" value="3"/>
</dbReference>
<feature type="chain" id="PRO_5046845823" description="Kazal-like domain-containing protein" evidence="2">
    <location>
        <begin position="18"/>
        <end position="391"/>
    </location>
</feature>
<evidence type="ECO:0000256" key="1">
    <source>
        <dbReference type="SAM" id="MobiDB-lite"/>
    </source>
</evidence>
<feature type="compositionally biased region" description="Low complexity" evidence="1">
    <location>
        <begin position="85"/>
        <end position="109"/>
    </location>
</feature>
<feature type="domain" description="Kazal-like" evidence="3">
    <location>
        <begin position="261"/>
        <end position="314"/>
    </location>
</feature>
<dbReference type="InterPro" id="IPR036058">
    <property type="entry name" value="Kazal_dom_sf"/>
</dbReference>
<dbReference type="SUPFAM" id="SSF100895">
    <property type="entry name" value="Kazal-type serine protease inhibitors"/>
    <property type="match status" value="3"/>
</dbReference>
<protein>
    <recommendedName>
        <fullName evidence="3">Kazal-like domain-containing protein</fullName>
    </recommendedName>
</protein>
<keyword evidence="5" id="KW-1185">Reference proteome</keyword>
<evidence type="ECO:0000256" key="2">
    <source>
        <dbReference type="SAM" id="SignalP"/>
    </source>
</evidence>
<dbReference type="PANTHER" id="PTHR21179:SF1">
    <property type="entry name" value="KAZ1-TYPE SERINE PROTEASE INHIBITOR-LIKE PROTEIN TYPE EPSILON-RELATED"/>
    <property type="match status" value="1"/>
</dbReference>
<accession>A0ABN8AWF9</accession>
<feature type="signal peptide" evidence="2">
    <location>
        <begin position="1"/>
        <end position="17"/>
    </location>
</feature>
<dbReference type="CDD" id="cd00104">
    <property type="entry name" value="KAZAL_FS"/>
    <property type="match status" value="2"/>
</dbReference>
<gene>
    <name evidence="4" type="ORF">CHILSU_LOCUS2887</name>
</gene>
<name>A0ABN8AWF9_CHISP</name>
<sequence>MNMYWTLFLVIEMAINAASLWVSPQSDYYDSDRPLGLYHFGSKGTHKFHPPHHDFHNPHRGHCGWGENGSKDKDGRQTKTPRPPTKSTTTSTSTSVTEKSTTPSTLMTTLSSTEMPSFDICMKRCPKTSLYSPVCGTNDVTYKNAGTLICAKSCGLDVDFKALNKCGELVIETTVTMTPPTVPTSPPVTPNLRTCIRNCPVTSEYNPVCGSDGVTYDNPGRFECARMCGVDVSIIRASRCPTDGGTSSTTTTAVPPVTPSMEVIRLCLLGCPATSEYNPVCGTNGVTYDNPGRFECAKMCGLDIQVSRRSRCEVGGDITTKSPTTITPPVTPSVTPSVTPPFTPWVTPSVTPPSSTPTGLDFTIPQDILDQIFTTTYGHLIDERYDDRRTL</sequence>
<dbReference type="EMBL" id="OU963908">
    <property type="protein sequence ID" value="CAH0399728.1"/>
    <property type="molecule type" value="Genomic_DNA"/>
</dbReference>
<reference evidence="4" key="1">
    <citation type="submission" date="2021-12" db="EMBL/GenBank/DDBJ databases">
        <authorList>
            <person name="King R."/>
        </authorList>
    </citation>
    <scope>NUCLEOTIDE SEQUENCE</scope>
</reference>
<evidence type="ECO:0000313" key="4">
    <source>
        <dbReference type="EMBL" id="CAH0399728.1"/>
    </source>
</evidence>
<organism evidence="4 5">
    <name type="scientific">Chilo suppressalis</name>
    <name type="common">Asiatic rice borer moth</name>
    <dbReference type="NCBI Taxonomy" id="168631"/>
    <lineage>
        <taxon>Eukaryota</taxon>
        <taxon>Metazoa</taxon>
        <taxon>Ecdysozoa</taxon>
        <taxon>Arthropoda</taxon>
        <taxon>Hexapoda</taxon>
        <taxon>Insecta</taxon>
        <taxon>Pterygota</taxon>
        <taxon>Neoptera</taxon>
        <taxon>Endopterygota</taxon>
        <taxon>Lepidoptera</taxon>
        <taxon>Glossata</taxon>
        <taxon>Ditrysia</taxon>
        <taxon>Pyraloidea</taxon>
        <taxon>Crambidae</taxon>
        <taxon>Crambinae</taxon>
        <taxon>Chilo</taxon>
    </lineage>
</organism>
<proteinExistence type="predicted"/>
<feature type="domain" description="Kazal-like" evidence="3">
    <location>
        <begin position="115"/>
        <end position="168"/>
    </location>
</feature>
<dbReference type="SMART" id="SM00280">
    <property type="entry name" value="KAZAL"/>
    <property type="match status" value="3"/>
</dbReference>
<dbReference type="Pfam" id="PF00050">
    <property type="entry name" value="Kazal_1"/>
    <property type="match status" value="1"/>
</dbReference>
<dbReference type="Gene3D" id="3.30.60.30">
    <property type="match status" value="3"/>
</dbReference>
<feature type="region of interest" description="Disordered" evidence="1">
    <location>
        <begin position="59"/>
        <end position="109"/>
    </location>
</feature>
<dbReference type="Pfam" id="PF07648">
    <property type="entry name" value="Kazal_2"/>
    <property type="match status" value="2"/>
</dbReference>